<dbReference type="AlphaFoldDB" id="A0A372JAZ5"/>
<evidence type="ECO:0000313" key="2">
    <source>
        <dbReference type="Proteomes" id="UP000261811"/>
    </source>
</evidence>
<dbReference type="OrthoDB" id="3538531at2"/>
<keyword evidence="2" id="KW-1185">Reference proteome</keyword>
<name>A0A372JAZ5_9ACTN</name>
<proteinExistence type="predicted"/>
<dbReference type="Pfam" id="PF06013">
    <property type="entry name" value="WXG100"/>
    <property type="match status" value="1"/>
</dbReference>
<dbReference type="SUPFAM" id="SSF140453">
    <property type="entry name" value="EsxAB dimer-like"/>
    <property type="match status" value="1"/>
</dbReference>
<organism evidence="1 2">
    <name type="scientific">Actinomadura logoneensis</name>
    <dbReference type="NCBI Taxonomy" id="2293572"/>
    <lineage>
        <taxon>Bacteria</taxon>
        <taxon>Bacillati</taxon>
        <taxon>Actinomycetota</taxon>
        <taxon>Actinomycetes</taxon>
        <taxon>Streptosporangiales</taxon>
        <taxon>Thermomonosporaceae</taxon>
        <taxon>Actinomadura</taxon>
    </lineage>
</organism>
<protein>
    <submittedName>
        <fullName evidence="1">WXG100 family type VII secretion target</fullName>
    </submittedName>
</protein>
<dbReference type="Proteomes" id="UP000261811">
    <property type="component" value="Unassembled WGS sequence"/>
</dbReference>
<dbReference type="InterPro" id="IPR010310">
    <property type="entry name" value="T7SS_ESAT-6-like"/>
</dbReference>
<dbReference type="RefSeq" id="WP_117361367.1">
    <property type="nucleotide sequence ID" value="NZ_QURH01001017.1"/>
</dbReference>
<dbReference type="EMBL" id="QURH01001017">
    <property type="protein sequence ID" value="RFU36996.1"/>
    <property type="molecule type" value="Genomic_DNA"/>
</dbReference>
<accession>A0A372JAZ5</accession>
<gene>
    <name evidence="1" type="ORF">DZF91_35220</name>
</gene>
<dbReference type="InterPro" id="IPR036689">
    <property type="entry name" value="ESAT-6-like_sf"/>
</dbReference>
<dbReference type="Gene3D" id="1.10.287.1060">
    <property type="entry name" value="ESAT-6-like"/>
    <property type="match status" value="1"/>
</dbReference>
<reference evidence="1 2" key="1">
    <citation type="submission" date="2018-08" db="EMBL/GenBank/DDBJ databases">
        <title>Actinomadura jelena sp. nov., a novel Actinomycete isolated from soil in Chad.</title>
        <authorList>
            <person name="Shi L."/>
        </authorList>
    </citation>
    <scope>NUCLEOTIDE SEQUENCE [LARGE SCALE GENOMIC DNA]</scope>
    <source>
        <strain evidence="1 2">NEAU-G17</strain>
    </source>
</reference>
<comment type="caution">
    <text evidence="1">The sequence shown here is derived from an EMBL/GenBank/DDBJ whole genome shotgun (WGS) entry which is preliminary data.</text>
</comment>
<sequence>MSGDKRGASIGALEDLSRMFSKHSRNLDALIKDLNGRTVSSTEVWWGPGADRFRSAWAEAKTAFDKMALALEEGSQDIKRSQQNIEAATR</sequence>
<evidence type="ECO:0000313" key="1">
    <source>
        <dbReference type="EMBL" id="RFU36996.1"/>
    </source>
</evidence>